<sequence length="181" mass="20802">MWLGCMEMEDQIPEIEIIGKSCRVYFTKNGIRTTVVDTGFGEVEFCTATCFAGVPIMIGNAAAKNKYGVILKFYKLLDKDYLKRKSQQLTWITMNSSVMEYVGKFDTSFGKQSLPIYMHLALFVRRIVVALEVDLQRPVRNVILTFPQLNQKYAESDILKKMIQTLDFKVEVKFGKKSNKK</sequence>
<dbReference type="Proteomes" id="UP000887576">
    <property type="component" value="Unplaced"/>
</dbReference>
<name>A0AC34QGN9_9BILA</name>
<dbReference type="WBParaSite" id="JU765_v2.g1627.t1">
    <property type="protein sequence ID" value="JU765_v2.g1627.t1"/>
    <property type="gene ID" value="JU765_v2.g1627"/>
</dbReference>
<evidence type="ECO:0000313" key="2">
    <source>
        <dbReference type="WBParaSite" id="JU765_v2.g1627.t1"/>
    </source>
</evidence>
<accession>A0AC34QGN9</accession>
<evidence type="ECO:0000313" key="1">
    <source>
        <dbReference type="Proteomes" id="UP000887576"/>
    </source>
</evidence>
<proteinExistence type="predicted"/>
<reference evidence="2" key="1">
    <citation type="submission" date="2022-11" db="UniProtKB">
        <authorList>
            <consortium name="WormBaseParasite"/>
        </authorList>
    </citation>
    <scope>IDENTIFICATION</scope>
</reference>
<organism evidence="1 2">
    <name type="scientific">Panagrolaimus sp. JU765</name>
    <dbReference type="NCBI Taxonomy" id="591449"/>
    <lineage>
        <taxon>Eukaryota</taxon>
        <taxon>Metazoa</taxon>
        <taxon>Ecdysozoa</taxon>
        <taxon>Nematoda</taxon>
        <taxon>Chromadorea</taxon>
        <taxon>Rhabditida</taxon>
        <taxon>Tylenchina</taxon>
        <taxon>Panagrolaimomorpha</taxon>
        <taxon>Panagrolaimoidea</taxon>
        <taxon>Panagrolaimidae</taxon>
        <taxon>Panagrolaimus</taxon>
    </lineage>
</organism>
<protein>
    <submittedName>
        <fullName evidence="2">Uncharacterized protein</fullName>
    </submittedName>
</protein>